<organism evidence="2 3">
    <name type="scientific">Thermosipho melanesiensis</name>
    <dbReference type="NCBI Taxonomy" id="46541"/>
    <lineage>
        <taxon>Bacteria</taxon>
        <taxon>Thermotogati</taxon>
        <taxon>Thermotogota</taxon>
        <taxon>Thermotogae</taxon>
        <taxon>Thermotogales</taxon>
        <taxon>Fervidobacteriaceae</taxon>
        <taxon>Thermosipho</taxon>
    </lineage>
</organism>
<feature type="chain" id="PRO_5045588395" evidence="1">
    <location>
        <begin position="20"/>
        <end position="495"/>
    </location>
</feature>
<evidence type="ECO:0000313" key="2">
    <source>
        <dbReference type="EMBL" id="APT73805.1"/>
    </source>
</evidence>
<gene>
    <name evidence="2" type="ORF">BW47_04375</name>
</gene>
<keyword evidence="1" id="KW-0732">Signal</keyword>
<feature type="signal peptide" evidence="1">
    <location>
        <begin position="1"/>
        <end position="19"/>
    </location>
</feature>
<dbReference type="InterPro" id="IPR011042">
    <property type="entry name" value="6-blade_b-propeller_TolB-like"/>
</dbReference>
<dbReference type="RefSeq" id="WP_012057034.1">
    <property type="nucleotide sequence ID" value="NZ_CP007389.1"/>
</dbReference>
<reference evidence="2 3" key="1">
    <citation type="submission" date="2014-02" db="EMBL/GenBank/DDBJ databases">
        <title>Diversity of Thermotogales isolates from hydrothermal vents.</title>
        <authorList>
            <person name="Haverkamp T.H.A."/>
            <person name="Lossouarn J."/>
            <person name="Geslin C."/>
            <person name="Nesbo C.L."/>
        </authorList>
    </citation>
    <scope>NUCLEOTIDE SEQUENCE [LARGE SCALE GENOMIC DNA]</scope>
    <source>
        <strain evidence="2 3">431</strain>
    </source>
</reference>
<dbReference type="Proteomes" id="UP000185490">
    <property type="component" value="Chromosome"/>
</dbReference>
<evidence type="ECO:0000313" key="3">
    <source>
        <dbReference type="Proteomes" id="UP000185490"/>
    </source>
</evidence>
<name>A0ABN4UYD1_9BACT</name>
<sequence length="495" mass="57418">MKKFIVFFLILTISSFAILTEEQSRAFLSEAIKLWSIGDFQAASKKMEDAITGSISAREIPWFWYFKAKVDIYNDNVNEAKENLETLLTFTNFDVIRELYDKIQTFNQPEDIEVKKYNFKFVESYTGKNGLTEYFYSPVGIAILGDKIFVIDKENKRLIEYTKGKMTYIEKLAYTPKSIAVDSFGNVYISSENSIYKNNEMIYSDLRSPIIAGIDRSGRLIVVDATKIYIFGSEKIEKMLPIPTVTIDCDINYENLYILDAYSNKIIVYDLFTLNKKDEIPLKTKIWSFEVTPAGELIYFDGKNIFVGNVTFEINSFPMFIEYFYPHLFVIDWKENKINRYILKDDLPIFVKIEKFETSDATLTLNVSVEDFFGNDIYLASDFLNLYEEDVREYIDIKGYVQTKDATNVSSNNILTDRFLGKIVYGSKSWKYTGGSMNAFKEKGKYIWKITYNYAKIFPIPLVRVAVKFEILNEKYSDIILYTEEIVGGKTSKGD</sequence>
<evidence type="ECO:0000256" key="1">
    <source>
        <dbReference type="SAM" id="SignalP"/>
    </source>
</evidence>
<accession>A0ABN4UYD1</accession>
<dbReference type="Gene3D" id="2.120.10.30">
    <property type="entry name" value="TolB, C-terminal domain"/>
    <property type="match status" value="1"/>
</dbReference>
<dbReference type="InterPro" id="IPR011044">
    <property type="entry name" value="Quino_amine_DH_bsu"/>
</dbReference>
<dbReference type="EMBL" id="CP007389">
    <property type="protein sequence ID" value="APT73805.1"/>
    <property type="molecule type" value="Genomic_DNA"/>
</dbReference>
<protein>
    <submittedName>
        <fullName evidence="2">Uncharacterized protein</fullName>
    </submittedName>
</protein>
<keyword evidence="3" id="KW-1185">Reference proteome</keyword>
<dbReference type="SUPFAM" id="SSF50969">
    <property type="entry name" value="YVTN repeat-like/Quinoprotein amine dehydrogenase"/>
    <property type="match status" value="1"/>
</dbReference>
<proteinExistence type="predicted"/>